<dbReference type="CDD" id="cd00057">
    <property type="entry name" value="FA58C"/>
    <property type="match status" value="1"/>
</dbReference>
<feature type="transmembrane region" description="Helical" evidence="23">
    <location>
        <begin position="440"/>
        <end position="463"/>
    </location>
</feature>
<keyword evidence="27" id="KW-1185">Reference proteome</keyword>
<protein>
    <recommendedName>
        <fullName evidence="4">receptor protein-tyrosine kinase</fullName>
        <ecNumber evidence="4">2.7.10.1</ecNumber>
    </recommendedName>
</protein>
<dbReference type="PROSITE" id="PS01285">
    <property type="entry name" value="FA58C_1"/>
    <property type="match status" value="1"/>
</dbReference>
<dbReference type="SUPFAM" id="SSF49785">
    <property type="entry name" value="Galactose-binding domain-like"/>
    <property type="match status" value="1"/>
</dbReference>
<comment type="similarity">
    <text evidence="21">Belongs to the protein kinase superfamily. Tyr protein kinase family. Insulin receptor subfamily.</text>
</comment>
<keyword evidence="15" id="KW-0829">Tyrosine-protein kinase</keyword>
<keyword evidence="16" id="KW-1015">Disulfide bond</keyword>
<comment type="caution">
    <text evidence="26">The sequence shown here is derived from an EMBL/GenBank/DDBJ whole genome shotgun (WGS) entry which is preliminary data.</text>
</comment>
<dbReference type="GO" id="GO:0005524">
    <property type="term" value="F:ATP binding"/>
    <property type="evidence" value="ECO:0007669"/>
    <property type="project" value="UniProtKB-KW"/>
</dbReference>
<gene>
    <name evidence="26" type="ORF">CAUJ_LOCUS1197</name>
</gene>
<evidence type="ECO:0000256" key="18">
    <source>
        <dbReference type="ARBA" id="ARBA00023180"/>
    </source>
</evidence>
<keyword evidence="7 23" id="KW-0812">Transmembrane</keyword>
<feature type="compositionally biased region" description="Polar residues" evidence="22">
    <location>
        <begin position="106"/>
        <end position="115"/>
    </location>
</feature>
<keyword evidence="5" id="KW-1003">Cell membrane</keyword>
<dbReference type="SMART" id="SM00231">
    <property type="entry name" value="FA58C"/>
    <property type="match status" value="1"/>
</dbReference>
<dbReference type="Gene3D" id="2.60.120.260">
    <property type="entry name" value="Galactose-binding domain-like"/>
    <property type="match status" value="1"/>
</dbReference>
<dbReference type="SUPFAM" id="SSF56112">
    <property type="entry name" value="Protein kinase-like (PK-like)"/>
    <property type="match status" value="1"/>
</dbReference>
<evidence type="ECO:0000256" key="4">
    <source>
        <dbReference type="ARBA" id="ARBA00011902"/>
    </source>
</evidence>
<dbReference type="Pfam" id="PF07714">
    <property type="entry name" value="PK_Tyr_Ser-Thr"/>
    <property type="match status" value="1"/>
</dbReference>
<dbReference type="SMART" id="SM00219">
    <property type="entry name" value="TyrKc"/>
    <property type="match status" value="1"/>
</dbReference>
<dbReference type="Gene3D" id="2.60.120.1190">
    <property type="match status" value="1"/>
</dbReference>
<reference evidence="26" key="1">
    <citation type="submission" date="2020-10" db="EMBL/GenBank/DDBJ databases">
        <authorList>
            <person name="Kikuchi T."/>
        </authorList>
    </citation>
    <scope>NUCLEOTIDE SEQUENCE</scope>
    <source>
        <strain evidence="26">NKZ352</strain>
    </source>
</reference>
<dbReference type="GO" id="GO:0051897">
    <property type="term" value="P:positive regulation of phosphatidylinositol 3-kinase/protein kinase B signal transduction"/>
    <property type="evidence" value="ECO:0007669"/>
    <property type="project" value="TreeGrafter"/>
</dbReference>
<feature type="domain" description="Protein kinase" evidence="24">
    <location>
        <begin position="582"/>
        <end position="840"/>
    </location>
</feature>
<keyword evidence="11" id="KW-0067">ATP-binding</keyword>
<dbReference type="GO" id="GO:0030424">
    <property type="term" value="C:axon"/>
    <property type="evidence" value="ECO:0007669"/>
    <property type="project" value="UniProtKB-SubCell"/>
</dbReference>
<comment type="subcellular location">
    <subcellularLocation>
        <location evidence="1">Cell membrane</location>
        <topology evidence="1">Single-pass type I membrane protein</topology>
    </subcellularLocation>
    <subcellularLocation>
        <location evidence="3">Cell projection</location>
        <location evidence="3">Axon</location>
    </subcellularLocation>
    <subcellularLocation>
        <location evidence="2">Perikaryon</location>
    </subcellularLocation>
</comment>
<dbReference type="InterPro" id="IPR008266">
    <property type="entry name" value="Tyr_kinase_AS"/>
</dbReference>
<comment type="catalytic activity">
    <reaction evidence="20">
        <text>L-tyrosyl-[protein] + ATP = O-phospho-L-tyrosyl-[protein] + ADP + H(+)</text>
        <dbReference type="Rhea" id="RHEA:10596"/>
        <dbReference type="Rhea" id="RHEA-COMP:10136"/>
        <dbReference type="Rhea" id="RHEA-COMP:20101"/>
        <dbReference type="ChEBI" id="CHEBI:15378"/>
        <dbReference type="ChEBI" id="CHEBI:30616"/>
        <dbReference type="ChEBI" id="CHEBI:46858"/>
        <dbReference type="ChEBI" id="CHEBI:61978"/>
        <dbReference type="ChEBI" id="CHEBI:456216"/>
        <dbReference type="EC" id="2.7.10.1"/>
    </reaction>
</comment>
<proteinExistence type="inferred from homology"/>
<dbReference type="GO" id="GO:0043204">
    <property type="term" value="C:perikaryon"/>
    <property type="evidence" value="ECO:0007669"/>
    <property type="project" value="UniProtKB-SubCell"/>
</dbReference>
<keyword evidence="18" id="KW-0325">Glycoprotein</keyword>
<evidence type="ECO:0000256" key="5">
    <source>
        <dbReference type="ARBA" id="ARBA00022475"/>
    </source>
</evidence>
<dbReference type="AlphaFoldDB" id="A0A8S1GR90"/>
<accession>A0A8S1GR90</accession>
<dbReference type="PRINTS" id="PR00109">
    <property type="entry name" value="TYRKINASE"/>
</dbReference>
<keyword evidence="9" id="KW-0547">Nucleotide-binding</keyword>
<organism evidence="26 27">
    <name type="scientific">Caenorhabditis auriculariae</name>
    <dbReference type="NCBI Taxonomy" id="2777116"/>
    <lineage>
        <taxon>Eukaryota</taxon>
        <taxon>Metazoa</taxon>
        <taxon>Ecdysozoa</taxon>
        <taxon>Nematoda</taxon>
        <taxon>Chromadorea</taxon>
        <taxon>Rhabditida</taxon>
        <taxon>Rhabditina</taxon>
        <taxon>Rhabditomorpha</taxon>
        <taxon>Rhabditoidea</taxon>
        <taxon>Rhabditidae</taxon>
        <taxon>Peloderinae</taxon>
        <taxon>Caenorhabditis</taxon>
    </lineage>
</organism>
<dbReference type="Gene3D" id="1.10.510.10">
    <property type="entry name" value="Transferase(Phosphotransferase) domain 1"/>
    <property type="match status" value="1"/>
</dbReference>
<evidence type="ECO:0000313" key="27">
    <source>
        <dbReference type="Proteomes" id="UP000835052"/>
    </source>
</evidence>
<dbReference type="InterPro" id="IPR050122">
    <property type="entry name" value="RTK"/>
</dbReference>
<dbReference type="InterPro" id="IPR008979">
    <property type="entry name" value="Galactose-bd-like_sf"/>
</dbReference>
<evidence type="ECO:0000256" key="15">
    <source>
        <dbReference type="ARBA" id="ARBA00023137"/>
    </source>
</evidence>
<dbReference type="PROSITE" id="PS01286">
    <property type="entry name" value="FA58C_2"/>
    <property type="match status" value="1"/>
</dbReference>
<evidence type="ECO:0000256" key="21">
    <source>
        <dbReference type="ARBA" id="ARBA00061639"/>
    </source>
</evidence>
<dbReference type="GO" id="GO:0008045">
    <property type="term" value="P:motor neuron axon guidance"/>
    <property type="evidence" value="ECO:0007669"/>
    <property type="project" value="UniProtKB-ARBA"/>
</dbReference>
<feature type="region of interest" description="Disordered" evidence="22">
    <location>
        <begin position="106"/>
        <end position="130"/>
    </location>
</feature>
<evidence type="ECO:0000259" key="24">
    <source>
        <dbReference type="PROSITE" id="PS50011"/>
    </source>
</evidence>
<dbReference type="PROSITE" id="PS50022">
    <property type="entry name" value="FA58C_3"/>
    <property type="match status" value="1"/>
</dbReference>
<evidence type="ECO:0000256" key="1">
    <source>
        <dbReference type="ARBA" id="ARBA00004251"/>
    </source>
</evidence>
<dbReference type="PROSITE" id="PS50011">
    <property type="entry name" value="PROTEIN_KINASE_DOM"/>
    <property type="match status" value="1"/>
</dbReference>
<dbReference type="PROSITE" id="PS00109">
    <property type="entry name" value="PROTEIN_KINASE_TYR"/>
    <property type="match status" value="1"/>
</dbReference>
<dbReference type="Pfam" id="PF21114">
    <property type="entry name" value="DDR1-2_DS-like"/>
    <property type="match status" value="1"/>
</dbReference>
<evidence type="ECO:0000256" key="22">
    <source>
        <dbReference type="SAM" id="MobiDB-lite"/>
    </source>
</evidence>
<dbReference type="InterPro" id="IPR001245">
    <property type="entry name" value="Ser-Thr/Tyr_kinase_cat_dom"/>
</dbReference>
<evidence type="ECO:0000256" key="19">
    <source>
        <dbReference type="ARBA" id="ARBA00023273"/>
    </source>
</evidence>
<keyword evidence="8" id="KW-0732">Signal</keyword>
<dbReference type="InterPro" id="IPR000421">
    <property type="entry name" value="FA58C"/>
</dbReference>
<dbReference type="GO" id="GO:0038062">
    <property type="term" value="F:protein tyrosine kinase collagen receptor activity"/>
    <property type="evidence" value="ECO:0007669"/>
    <property type="project" value="TreeGrafter"/>
</dbReference>
<dbReference type="InterPro" id="IPR000719">
    <property type="entry name" value="Prot_kinase_dom"/>
</dbReference>
<name>A0A8S1GR90_9PELO</name>
<keyword evidence="12" id="KW-0524">Neurogenesis</keyword>
<keyword evidence="10" id="KW-0418">Kinase</keyword>
<dbReference type="FunFam" id="3.30.200.20:FF:000908">
    <property type="entry name" value="CBN-DDR-2 protein"/>
    <property type="match status" value="1"/>
</dbReference>
<evidence type="ECO:0000256" key="7">
    <source>
        <dbReference type="ARBA" id="ARBA00022692"/>
    </source>
</evidence>
<dbReference type="PANTHER" id="PTHR24416:SF634">
    <property type="entry name" value="DISCOIDIN DOMAIN-CONTAINING RECEPTOR TYROSINE KINASE B"/>
    <property type="match status" value="1"/>
</dbReference>
<feature type="domain" description="F5/8 type C" evidence="25">
    <location>
        <begin position="86"/>
        <end position="242"/>
    </location>
</feature>
<evidence type="ECO:0000256" key="12">
    <source>
        <dbReference type="ARBA" id="ARBA00022902"/>
    </source>
</evidence>
<evidence type="ECO:0000256" key="13">
    <source>
        <dbReference type="ARBA" id="ARBA00022989"/>
    </source>
</evidence>
<keyword evidence="13 23" id="KW-1133">Transmembrane helix</keyword>
<evidence type="ECO:0000256" key="2">
    <source>
        <dbReference type="ARBA" id="ARBA00004484"/>
    </source>
</evidence>
<keyword evidence="19" id="KW-0966">Cell projection</keyword>
<dbReference type="Pfam" id="PF00754">
    <property type="entry name" value="F5_F8_type_C"/>
    <property type="match status" value="1"/>
</dbReference>
<dbReference type="Gene3D" id="3.30.200.20">
    <property type="entry name" value="Phosphorylase Kinase, domain 1"/>
    <property type="match status" value="1"/>
</dbReference>
<dbReference type="FunFam" id="1.10.510.10:FF:001512">
    <property type="entry name" value="Receptor tyrosine-protein kinase erbB-2"/>
    <property type="match status" value="1"/>
</dbReference>
<sequence length="852" mass="96098">MVREFVFDNRSAASISVKFEVVTPVQAAKAIIPGFCGCKFASLIRPRVGEMPSPDCLFSTSSHDVMQRLVVLLLIRLTSALDLHECSHPLGMSNRKIRDEQISASSSFDLQSTGPQHARAHQESGSGAWCPKNQINSQSKEWLQISFGRDTVITAIETQGRYDEGRGMEYATAFRIEYWRPSLNGWASYKDDAEVETVPGNTDTKTPVKHVLDGGIIVRRIRIVPISNSTRTVCLRVELFGCSFDDSLISYAIDQGDMQGARSFHDVQYDGTVQESHLLGGIGKLYDGQAAPQKAYETPHKWVGWKKRRNDHVHMQFVFSELRNITAVLIHTANEFSKNARMFASANVLFSHNGHDYSNKITHKTEDNDSEEPRWIKIPVNHKTGKNLKIRLHFASDSEWIFVSEISFESNYTAHAIAIDDINVPETIEFFTVTENENGVGFMITLLFSVLIFASVVLAMVLYKKRDRVKASSPSPSFNVATREIHLTIDGTTIKRVSPSTYQMTRDNLQNALIEKMPIDSAVSDYAEPDISVCSESTTPLLYGMEGQYESKRANPLSSLIKYSDYGEVYCTTLPEIARDKLQFIEKVGHGEFGEVDLCQLDNRKVAVKRLYSMSEADEFAFHREIRVLGSLKHPNVVEVVGVSTIQKPILCIMEYMDNGDLKSYINKSSNIDTSTCISICTQLAAGLAYLESCNFVHRDIAARNCLVDREGNVKIADFGMARSLYSQEYYKVEGKFVLPIRWMAWEALLMGKFSTSSDVWAFGVTMWEVFMLCKEKPFLNLSDDQVVENLQKMSDSGELQTSLQRPSLCPNRLFVEFMKPCWTFDASKRPSFEVLHLNLQSLIHTSPQLSY</sequence>
<dbReference type="InterPro" id="IPR020635">
    <property type="entry name" value="Tyr_kinase_cat_dom"/>
</dbReference>
<dbReference type="InterPro" id="IPR048525">
    <property type="entry name" value="DDR1-2_DS-like"/>
</dbReference>
<dbReference type="EMBL" id="CAJGYM010000002">
    <property type="protein sequence ID" value="CAD6185278.1"/>
    <property type="molecule type" value="Genomic_DNA"/>
</dbReference>
<evidence type="ECO:0000256" key="16">
    <source>
        <dbReference type="ARBA" id="ARBA00023157"/>
    </source>
</evidence>
<dbReference type="PANTHER" id="PTHR24416">
    <property type="entry name" value="TYROSINE-PROTEIN KINASE RECEPTOR"/>
    <property type="match status" value="1"/>
</dbReference>
<dbReference type="GO" id="GO:0005518">
    <property type="term" value="F:collagen binding"/>
    <property type="evidence" value="ECO:0007669"/>
    <property type="project" value="TreeGrafter"/>
</dbReference>
<evidence type="ECO:0000256" key="14">
    <source>
        <dbReference type="ARBA" id="ARBA00023136"/>
    </source>
</evidence>
<evidence type="ECO:0000256" key="6">
    <source>
        <dbReference type="ARBA" id="ARBA00022679"/>
    </source>
</evidence>
<dbReference type="OrthoDB" id="6071166at2759"/>
<evidence type="ECO:0000256" key="23">
    <source>
        <dbReference type="SAM" id="Phobius"/>
    </source>
</evidence>
<keyword evidence="6" id="KW-0808">Transferase</keyword>
<dbReference type="Proteomes" id="UP000835052">
    <property type="component" value="Unassembled WGS sequence"/>
</dbReference>
<dbReference type="GO" id="GO:0043235">
    <property type="term" value="C:receptor complex"/>
    <property type="evidence" value="ECO:0007669"/>
    <property type="project" value="TreeGrafter"/>
</dbReference>
<evidence type="ECO:0000256" key="20">
    <source>
        <dbReference type="ARBA" id="ARBA00051243"/>
    </source>
</evidence>
<dbReference type="EC" id="2.7.10.1" evidence="4"/>
<evidence type="ECO:0000256" key="17">
    <source>
        <dbReference type="ARBA" id="ARBA00023170"/>
    </source>
</evidence>
<evidence type="ECO:0000256" key="8">
    <source>
        <dbReference type="ARBA" id="ARBA00022729"/>
    </source>
</evidence>
<evidence type="ECO:0000313" key="26">
    <source>
        <dbReference type="EMBL" id="CAD6185278.1"/>
    </source>
</evidence>
<evidence type="ECO:0000256" key="10">
    <source>
        <dbReference type="ARBA" id="ARBA00022777"/>
    </source>
</evidence>
<evidence type="ECO:0000259" key="25">
    <source>
        <dbReference type="PROSITE" id="PS50022"/>
    </source>
</evidence>
<evidence type="ECO:0000256" key="9">
    <source>
        <dbReference type="ARBA" id="ARBA00022741"/>
    </source>
</evidence>
<evidence type="ECO:0000256" key="11">
    <source>
        <dbReference type="ARBA" id="ARBA00022840"/>
    </source>
</evidence>
<dbReference type="GO" id="GO:0005886">
    <property type="term" value="C:plasma membrane"/>
    <property type="evidence" value="ECO:0007669"/>
    <property type="project" value="UniProtKB-SubCell"/>
</dbReference>
<evidence type="ECO:0000256" key="3">
    <source>
        <dbReference type="ARBA" id="ARBA00004489"/>
    </source>
</evidence>
<keyword evidence="17" id="KW-0675">Receptor</keyword>
<dbReference type="FunFam" id="2.60.120.260:FF:000007">
    <property type="entry name" value="Discoidin domain receptor tyrosine kinase 1"/>
    <property type="match status" value="1"/>
</dbReference>
<keyword evidence="14 23" id="KW-0472">Membrane</keyword>
<dbReference type="GO" id="GO:0048680">
    <property type="term" value="P:positive regulation of axon regeneration"/>
    <property type="evidence" value="ECO:0007669"/>
    <property type="project" value="UniProtKB-ARBA"/>
</dbReference>
<dbReference type="InterPro" id="IPR011009">
    <property type="entry name" value="Kinase-like_dom_sf"/>
</dbReference>